<accession>A0A6A1WB59</accession>
<evidence type="ECO:0000313" key="3">
    <source>
        <dbReference type="Proteomes" id="UP000516437"/>
    </source>
</evidence>
<dbReference type="AlphaFoldDB" id="A0A6A1WB59"/>
<gene>
    <name evidence="2" type="ORF">CJ030_MR2G027657</name>
</gene>
<dbReference type="GO" id="GO:0005673">
    <property type="term" value="C:transcription factor TFIIE complex"/>
    <property type="evidence" value="ECO:0007669"/>
    <property type="project" value="InterPro"/>
</dbReference>
<dbReference type="InterPro" id="IPR016656">
    <property type="entry name" value="TFIIE-bsu"/>
</dbReference>
<name>A0A6A1WB59_9ROSI</name>
<dbReference type="EMBL" id="RXIC02000020">
    <property type="protein sequence ID" value="KAB1222475.1"/>
    <property type="molecule type" value="Genomic_DNA"/>
</dbReference>
<organism evidence="2 3">
    <name type="scientific">Morella rubra</name>
    <name type="common">Chinese bayberry</name>
    <dbReference type="NCBI Taxonomy" id="262757"/>
    <lineage>
        <taxon>Eukaryota</taxon>
        <taxon>Viridiplantae</taxon>
        <taxon>Streptophyta</taxon>
        <taxon>Embryophyta</taxon>
        <taxon>Tracheophyta</taxon>
        <taxon>Spermatophyta</taxon>
        <taxon>Magnoliopsida</taxon>
        <taxon>eudicotyledons</taxon>
        <taxon>Gunneridae</taxon>
        <taxon>Pentapetalae</taxon>
        <taxon>rosids</taxon>
        <taxon>fabids</taxon>
        <taxon>Fagales</taxon>
        <taxon>Myricaceae</taxon>
        <taxon>Morella</taxon>
    </lineage>
</organism>
<proteinExistence type="predicted"/>
<comment type="caution">
    <text evidence="2">The sequence shown here is derived from an EMBL/GenBank/DDBJ whole genome shotgun (WGS) entry which is preliminary data.</text>
</comment>
<keyword evidence="3" id="KW-1185">Reference proteome</keyword>
<dbReference type="OrthoDB" id="3907302at2759"/>
<feature type="compositionally biased region" description="Basic residues" evidence="1">
    <location>
        <begin position="181"/>
        <end position="197"/>
    </location>
</feature>
<dbReference type="GO" id="GO:0006367">
    <property type="term" value="P:transcription initiation at RNA polymerase II promoter"/>
    <property type="evidence" value="ECO:0007669"/>
    <property type="project" value="InterPro"/>
</dbReference>
<evidence type="ECO:0000313" key="2">
    <source>
        <dbReference type="EMBL" id="KAB1222475.1"/>
    </source>
</evidence>
<protein>
    <submittedName>
        <fullName evidence="2">Uncharacterized protein</fullName>
    </submittedName>
</protein>
<dbReference type="GO" id="GO:0001097">
    <property type="term" value="F:TFIIH-class transcription factor complex binding"/>
    <property type="evidence" value="ECO:0007669"/>
    <property type="project" value="TreeGrafter"/>
</dbReference>
<dbReference type="PANTHER" id="PTHR12716:SF8">
    <property type="entry name" value="TRANSCRIPTION INITIATION FACTOR IIE SUBUNIT BETA"/>
    <property type="match status" value="1"/>
</dbReference>
<dbReference type="Proteomes" id="UP000516437">
    <property type="component" value="Chromosome 2"/>
</dbReference>
<evidence type="ECO:0000256" key="1">
    <source>
        <dbReference type="SAM" id="MobiDB-lite"/>
    </source>
</evidence>
<sequence length="224" mass="25253">MGFESCGSDVAAGKLRSQEYIADPNDPRVPIKVDVDLKQLFRGIELSLDMIGIERDIPKNGMKLATYTAQRRARNTLWKLKPAFIRSNLGMATIIEAQSFESCGSDVAAGKLRSQEYIADPNDPRVPIKVDVDLKQLFRGIELSLDMIGIERDIPKNGMKLATYTAQRRARSEVHGISSKPKPKPKKKKHENTKRTKLTNMPILQGFSGLWTLIHEVQISHWRT</sequence>
<dbReference type="PANTHER" id="PTHR12716">
    <property type="entry name" value="TRANSCRIPTION INITIATION FACTOR IIE, BETA SUBUNIT"/>
    <property type="match status" value="1"/>
</dbReference>
<reference evidence="2 3" key="1">
    <citation type="journal article" date="2019" name="Plant Biotechnol. J.">
        <title>The red bayberry genome and genetic basis of sex determination.</title>
        <authorList>
            <person name="Jia H.M."/>
            <person name="Jia H.J."/>
            <person name="Cai Q.L."/>
            <person name="Wang Y."/>
            <person name="Zhao H.B."/>
            <person name="Yang W.F."/>
            <person name="Wang G.Y."/>
            <person name="Li Y.H."/>
            <person name="Zhan D.L."/>
            <person name="Shen Y.T."/>
            <person name="Niu Q.F."/>
            <person name="Chang L."/>
            <person name="Qiu J."/>
            <person name="Zhao L."/>
            <person name="Xie H.B."/>
            <person name="Fu W.Y."/>
            <person name="Jin J."/>
            <person name="Li X.W."/>
            <person name="Jiao Y."/>
            <person name="Zhou C.C."/>
            <person name="Tu T."/>
            <person name="Chai C.Y."/>
            <person name="Gao J.L."/>
            <person name="Fan L.J."/>
            <person name="van de Weg E."/>
            <person name="Wang J.Y."/>
            <person name="Gao Z.S."/>
        </authorList>
    </citation>
    <scope>NUCLEOTIDE SEQUENCE [LARGE SCALE GENOMIC DNA]</scope>
    <source>
        <tissue evidence="2">Leaves</tissue>
    </source>
</reference>
<feature type="region of interest" description="Disordered" evidence="1">
    <location>
        <begin position="165"/>
        <end position="199"/>
    </location>
</feature>